<dbReference type="EMBL" id="AGNL01018751">
    <property type="protein sequence ID" value="EJK62601.1"/>
    <property type="molecule type" value="Genomic_DNA"/>
</dbReference>
<dbReference type="PANTHER" id="PTHR23084:SF263">
    <property type="entry name" value="MORN REPEAT-CONTAINING PROTEIN 1"/>
    <property type="match status" value="1"/>
</dbReference>
<evidence type="ECO:0000256" key="1">
    <source>
        <dbReference type="SAM" id="MobiDB-lite"/>
    </source>
</evidence>
<dbReference type="Proteomes" id="UP000266841">
    <property type="component" value="Unassembled WGS sequence"/>
</dbReference>
<sequence length="596" mass="68766">MTGEGKATYTDGGSFEGRFHRGQKVYGKWTFRGQYMVEYVGHFHEGHLSEGKVTYSDGNSYEGTFHEGWRVEGKLTYADGRVYEGRFWGPYSTSLHHSSSIVGLLTFTSADPRRDFDGDILALEERENDTLPRSGKMTWKDGTSYDGTWVAGKIFYGKLRWHELPFFLGCFPHSFCEYAGCPFYNEWSEGQYNGYFKNNKFDGHGCIYWRKDKSYDSSCSGRFKEGILDGFCHWSKKRLFRQGSCHVTGRMIFKGTVAGGWIWPHVPSGVSPDGQKLYDWPRPPQAGLRFKMDSKVSVNVGNDEWDTGSVKGFITDEYTGELTTYFVWLDRTVPRIRTITDDNDDYIREVVTDFEVGIESHPDFGFFVLYYSGPIVCGKPRGLGVLTVKHSKCCHDFHFYYGVPDHPSLAWKKGRPVSYDWERDCEVEFGLDYAVRGAAREYLLHVREYNVTGFPFFADPPRQLVWSKRSFDEKSGKKDWHPLFGLIGSVLWNELQGEIDTLGDLFVEEALSPVHWRDMTSSDSVCDEGYSDHKERTEDKERREEEDVGRSDSDDESEEDDDDSKDYYFEYKKGEEDDDDSDDVSSTDYYNFFGDH</sequence>
<evidence type="ECO:0000313" key="2">
    <source>
        <dbReference type="EMBL" id="EJK62601.1"/>
    </source>
</evidence>
<evidence type="ECO:0008006" key="4">
    <source>
        <dbReference type="Google" id="ProtNLM"/>
    </source>
</evidence>
<feature type="compositionally biased region" description="Basic and acidic residues" evidence="1">
    <location>
        <begin position="565"/>
        <end position="575"/>
    </location>
</feature>
<feature type="compositionally biased region" description="Basic and acidic residues" evidence="1">
    <location>
        <begin position="530"/>
        <end position="552"/>
    </location>
</feature>
<gene>
    <name evidence="2" type="ORF">THAOC_16779</name>
</gene>
<feature type="compositionally biased region" description="Acidic residues" evidence="1">
    <location>
        <begin position="553"/>
        <end position="564"/>
    </location>
</feature>
<accession>K0SNT4</accession>
<feature type="compositionally biased region" description="Acidic residues" evidence="1">
    <location>
        <begin position="576"/>
        <end position="585"/>
    </location>
</feature>
<dbReference type="PANTHER" id="PTHR23084">
    <property type="entry name" value="PHOSPHATIDYLINOSITOL-4-PHOSPHATE 5-KINASE RELATED"/>
    <property type="match status" value="1"/>
</dbReference>
<name>K0SNT4_THAOC</name>
<protein>
    <recommendedName>
        <fullName evidence="4">MORN repeat-containing protein 5</fullName>
    </recommendedName>
</protein>
<dbReference type="AlphaFoldDB" id="K0SNT4"/>
<dbReference type="SUPFAM" id="SSF82185">
    <property type="entry name" value="Histone H3 K4-specific methyltransferase SET7/9 N-terminal domain"/>
    <property type="match status" value="1"/>
</dbReference>
<organism evidence="2 3">
    <name type="scientific">Thalassiosira oceanica</name>
    <name type="common">Marine diatom</name>
    <dbReference type="NCBI Taxonomy" id="159749"/>
    <lineage>
        <taxon>Eukaryota</taxon>
        <taxon>Sar</taxon>
        <taxon>Stramenopiles</taxon>
        <taxon>Ochrophyta</taxon>
        <taxon>Bacillariophyta</taxon>
        <taxon>Coscinodiscophyceae</taxon>
        <taxon>Thalassiosirophycidae</taxon>
        <taxon>Thalassiosirales</taxon>
        <taxon>Thalassiosiraceae</taxon>
        <taxon>Thalassiosira</taxon>
    </lineage>
</organism>
<comment type="caution">
    <text evidence="2">The sequence shown here is derived from an EMBL/GenBank/DDBJ whole genome shotgun (WGS) entry which is preliminary data.</text>
</comment>
<feature type="region of interest" description="Disordered" evidence="1">
    <location>
        <begin position="520"/>
        <end position="596"/>
    </location>
</feature>
<keyword evidence="3" id="KW-1185">Reference proteome</keyword>
<evidence type="ECO:0000313" key="3">
    <source>
        <dbReference type="Proteomes" id="UP000266841"/>
    </source>
</evidence>
<reference evidence="2 3" key="1">
    <citation type="journal article" date="2012" name="Genome Biol.">
        <title>Genome and low-iron response of an oceanic diatom adapted to chronic iron limitation.</title>
        <authorList>
            <person name="Lommer M."/>
            <person name="Specht M."/>
            <person name="Roy A.S."/>
            <person name="Kraemer L."/>
            <person name="Andreson R."/>
            <person name="Gutowska M.A."/>
            <person name="Wolf J."/>
            <person name="Bergner S.V."/>
            <person name="Schilhabel M.B."/>
            <person name="Klostermeier U.C."/>
            <person name="Beiko R.G."/>
            <person name="Rosenstiel P."/>
            <person name="Hippler M."/>
            <person name="Laroche J."/>
        </authorList>
    </citation>
    <scope>NUCLEOTIDE SEQUENCE [LARGE SCALE GENOMIC DNA]</scope>
    <source>
        <strain evidence="2 3">CCMP1005</strain>
    </source>
</reference>
<proteinExistence type="predicted"/>
<dbReference type="OrthoDB" id="294378at2759"/>